<reference evidence="2 3" key="1">
    <citation type="submission" date="2015-07" db="EMBL/GenBank/DDBJ databases">
        <title>The genome of Dufourea novaeangliae.</title>
        <authorList>
            <person name="Pan H."/>
            <person name="Kapheim K."/>
        </authorList>
    </citation>
    <scope>NUCLEOTIDE SEQUENCE [LARGE SCALE GENOMIC DNA]</scope>
    <source>
        <strain evidence="2">0120121106</strain>
        <tissue evidence="2">Whole body</tissue>
    </source>
</reference>
<proteinExistence type="predicted"/>
<protein>
    <submittedName>
        <fullName evidence="2">Uncharacterized protein</fullName>
    </submittedName>
</protein>
<gene>
    <name evidence="2" type="ORF">WN55_10770</name>
</gene>
<sequence>MEYTGGENDLYFVVAREQSETVLVRVNRRFVEETISRLSGKLGIFCSNPRPFLGSQKSKKEKRKEDEKEVPRGEALKSQMLRNNCFTFHDILEHEGKWSVNDNVNKKKKRIEIGERWEDKPIREWRVAKRQATRFQQKL</sequence>
<organism evidence="2 3">
    <name type="scientific">Dufourea novaeangliae</name>
    <name type="common">Sweat bee</name>
    <dbReference type="NCBI Taxonomy" id="178035"/>
    <lineage>
        <taxon>Eukaryota</taxon>
        <taxon>Metazoa</taxon>
        <taxon>Ecdysozoa</taxon>
        <taxon>Arthropoda</taxon>
        <taxon>Hexapoda</taxon>
        <taxon>Insecta</taxon>
        <taxon>Pterygota</taxon>
        <taxon>Neoptera</taxon>
        <taxon>Endopterygota</taxon>
        <taxon>Hymenoptera</taxon>
        <taxon>Apocrita</taxon>
        <taxon>Aculeata</taxon>
        <taxon>Apoidea</taxon>
        <taxon>Anthophila</taxon>
        <taxon>Halictidae</taxon>
        <taxon>Rophitinae</taxon>
        <taxon>Dufourea</taxon>
    </lineage>
</organism>
<dbReference type="AlphaFoldDB" id="A0A154PA98"/>
<keyword evidence="3" id="KW-1185">Reference proteome</keyword>
<dbReference type="Proteomes" id="UP000076502">
    <property type="component" value="Unassembled WGS sequence"/>
</dbReference>
<accession>A0A154PA98</accession>
<feature type="compositionally biased region" description="Basic and acidic residues" evidence="1">
    <location>
        <begin position="63"/>
        <end position="74"/>
    </location>
</feature>
<feature type="region of interest" description="Disordered" evidence="1">
    <location>
        <begin position="49"/>
        <end position="74"/>
    </location>
</feature>
<evidence type="ECO:0000313" key="2">
    <source>
        <dbReference type="EMBL" id="KZC08747.1"/>
    </source>
</evidence>
<evidence type="ECO:0000256" key="1">
    <source>
        <dbReference type="SAM" id="MobiDB-lite"/>
    </source>
</evidence>
<dbReference type="EMBL" id="KQ434856">
    <property type="protein sequence ID" value="KZC08747.1"/>
    <property type="molecule type" value="Genomic_DNA"/>
</dbReference>
<evidence type="ECO:0000313" key="3">
    <source>
        <dbReference type="Proteomes" id="UP000076502"/>
    </source>
</evidence>
<name>A0A154PA98_DUFNO</name>